<dbReference type="GeneID" id="87836427"/>
<feature type="transmembrane region" description="Helical" evidence="5">
    <location>
        <begin position="229"/>
        <end position="251"/>
    </location>
</feature>
<keyword evidence="5" id="KW-0472">Membrane</keyword>
<dbReference type="InterPro" id="IPR013083">
    <property type="entry name" value="Znf_RING/FYVE/PHD"/>
</dbReference>
<name>A0AAE0HBY0_9PEZI</name>
<keyword evidence="8" id="KW-1185">Reference proteome</keyword>
<feature type="domain" description="RING-CH-type" evidence="6">
    <location>
        <begin position="85"/>
        <end position="152"/>
    </location>
</feature>
<dbReference type="SUPFAM" id="SSF57850">
    <property type="entry name" value="RING/U-box"/>
    <property type="match status" value="1"/>
</dbReference>
<organism evidence="7 8">
    <name type="scientific">Chaetomium fimeti</name>
    <dbReference type="NCBI Taxonomy" id="1854472"/>
    <lineage>
        <taxon>Eukaryota</taxon>
        <taxon>Fungi</taxon>
        <taxon>Dikarya</taxon>
        <taxon>Ascomycota</taxon>
        <taxon>Pezizomycotina</taxon>
        <taxon>Sordariomycetes</taxon>
        <taxon>Sordariomycetidae</taxon>
        <taxon>Sordariales</taxon>
        <taxon>Chaetomiaceae</taxon>
        <taxon>Chaetomium</taxon>
    </lineage>
</organism>
<accession>A0AAE0HBY0</accession>
<dbReference type="InterPro" id="IPR011016">
    <property type="entry name" value="Znf_RING-CH"/>
</dbReference>
<keyword evidence="1" id="KW-0479">Metal-binding</keyword>
<dbReference type="Gene3D" id="3.30.40.10">
    <property type="entry name" value="Zinc/RING finger domain, C3HC4 (zinc finger)"/>
    <property type="match status" value="1"/>
</dbReference>
<evidence type="ECO:0000256" key="5">
    <source>
        <dbReference type="SAM" id="Phobius"/>
    </source>
</evidence>
<sequence length="346" mass="38882">MASSSFEPRWDWSSTMDKPDGNDTADAPTPPTAEEPGQASGAAGTSDTPAPDPTPTPKQRRYLPRTCRICLEVVNPTTEIDESFAGRVFSNKTRVRYVSEDPELGRLISPCTCKGSQRYVHEGCLQAWRNASPLSDRNFWRCPTCHFEYRLQRLRWGRWLSSRLLRVNLTLFILVATIFLLGFIADPILGFWDDPFGSIVGSLMDIEFEEPILADDGPSTWGGHFLRGFLSLGILGFLKTMFFMSPFNWINLRFGGAARRRRGAGRDRMEQINWGLVVIGVLTFLGATWKFVNHLMAKTLENARDRVVDVQEDEPDEDEVDDDVVPDAAPDDTAPDAATDESRKDK</sequence>
<reference evidence="7" key="2">
    <citation type="submission" date="2023-06" db="EMBL/GenBank/DDBJ databases">
        <authorList>
            <consortium name="Lawrence Berkeley National Laboratory"/>
            <person name="Haridas S."/>
            <person name="Hensen N."/>
            <person name="Bonometti L."/>
            <person name="Westerberg I."/>
            <person name="Brannstrom I.O."/>
            <person name="Guillou S."/>
            <person name="Cros-Aarteil S."/>
            <person name="Calhoun S."/>
            <person name="Kuo A."/>
            <person name="Mondo S."/>
            <person name="Pangilinan J."/>
            <person name="Riley R."/>
            <person name="Labutti K."/>
            <person name="Andreopoulos B."/>
            <person name="Lipzen A."/>
            <person name="Chen C."/>
            <person name="Yanf M."/>
            <person name="Daum C."/>
            <person name="Ng V."/>
            <person name="Clum A."/>
            <person name="Steindorff A."/>
            <person name="Ohm R."/>
            <person name="Martin F."/>
            <person name="Silar P."/>
            <person name="Natvig D."/>
            <person name="Lalanne C."/>
            <person name="Gautier V."/>
            <person name="Ament-Velasquez S.L."/>
            <person name="Kruys A."/>
            <person name="Hutchinson M.I."/>
            <person name="Powell A.J."/>
            <person name="Barry K."/>
            <person name="Miller A.N."/>
            <person name="Grigoriev I.V."/>
            <person name="Debuchy R."/>
            <person name="Gladieux P."/>
            <person name="Thoren M.H."/>
            <person name="Johannesson H."/>
        </authorList>
    </citation>
    <scope>NUCLEOTIDE SEQUENCE</scope>
    <source>
        <strain evidence="7">CBS 168.71</strain>
    </source>
</reference>
<keyword evidence="3" id="KW-0862">Zinc</keyword>
<dbReference type="GO" id="GO:0008270">
    <property type="term" value="F:zinc ion binding"/>
    <property type="evidence" value="ECO:0007669"/>
    <property type="project" value="UniProtKB-KW"/>
</dbReference>
<keyword evidence="5" id="KW-1133">Transmembrane helix</keyword>
<comment type="caution">
    <text evidence="7">The sequence shown here is derived from an EMBL/GenBank/DDBJ whole genome shotgun (WGS) entry which is preliminary data.</text>
</comment>
<dbReference type="Pfam" id="PF12906">
    <property type="entry name" value="RINGv"/>
    <property type="match status" value="1"/>
</dbReference>
<feature type="region of interest" description="Disordered" evidence="4">
    <location>
        <begin position="1"/>
        <end position="60"/>
    </location>
</feature>
<dbReference type="EMBL" id="JAUEPN010000006">
    <property type="protein sequence ID" value="KAK3293474.1"/>
    <property type="molecule type" value="Genomic_DNA"/>
</dbReference>
<dbReference type="PANTHER" id="PTHR46347">
    <property type="entry name" value="RING/FYVE/PHD ZINC FINGER SUPERFAMILY PROTEIN"/>
    <property type="match status" value="1"/>
</dbReference>
<feature type="compositionally biased region" description="Acidic residues" evidence="4">
    <location>
        <begin position="310"/>
        <end position="334"/>
    </location>
</feature>
<dbReference type="CDD" id="cd16495">
    <property type="entry name" value="RING_CH-C4HC3_MARCH"/>
    <property type="match status" value="1"/>
</dbReference>
<keyword evidence="5" id="KW-0812">Transmembrane</keyword>
<dbReference type="AlphaFoldDB" id="A0AAE0HBY0"/>
<evidence type="ECO:0000313" key="7">
    <source>
        <dbReference type="EMBL" id="KAK3293474.1"/>
    </source>
</evidence>
<feature type="transmembrane region" description="Helical" evidence="5">
    <location>
        <begin position="272"/>
        <end position="292"/>
    </location>
</feature>
<keyword evidence="2" id="KW-0863">Zinc-finger</keyword>
<evidence type="ECO:0000256" key="4">
    <source>
        <dbReference type="SAM" id="MobiDB-lite"/>
    </source>
</evidence>
<reference evidence="7" key="1">
    <citation type="journal article" date="2023" name="Mol. Phylogenet. Evol.">
        <title>Genome-scale phylogeny and comparative genomics of the fungal order Sordariales.</title>
        <authorList>
            <person name="Hensen N."/>
            <person name="Bonometti L."/>
            <person name="Westerberg I."/>
            <person name="Brannstrom I.O."/>
            <person name="Guillou S."/>
            <person name="Cros-Aarteil S."/>
            <person name="Calhoun S."/>
            <person name="Haridas S."/>
            <person name="Kuo A."/>
            <person name="Mondo S."/>
            <person name="Pangilinan J."/>
            <person name="Riley R."/>
            <person name="LaButti K."/>
            <person name="Andreopoulos B."/>
            <person name="Lipzen A."/>
            <person name="Chen C."/>
            <person name="Yan M."/>
            <person name="Daum C."/>
            <person name="Ng V."/>
            <person name="Clum A."/>
            <person name="Steindorff A."/>
            <person name="Ohm R.A."/>
            <person name="Martin F."/>
            <person name="Silar P."/>
            <person name="Natvig D.O."/>
            <person name="Lalanne C."/>
            <person name="Gautier V."/>
            <person name="Ament-Velasquez S.L."/>
            <person name="Kruys A."/>
            <person name="Hutchinson M.I."/>
            <person name="Powell A.J."/>
            <person name="Barry K."/>
            <person name="Miller A.N."/>
            <person name="Grigoriev I.V."/>
            <person name="Debuchy R."/>
            <person name="Gladieux P."/>
            <person name="Hiltunen Thoren M."/>
            <person name="Johannesson H."/>
        </authorList>
    </citation>
    <scope>NUCLEOTIDE SEQUENCE</scope>
    <source>
        <strain evidence="7">CBS 168.71</strain>
    </source>
</reference>
<evidence type="ECO:0000256" key="2">
    <source>
        <dbReference type="ARBA" id="ARBA00022771"/>
    </source>
</evidence>
<evidence type="ECO:0000259" key="6">
    <source>
        <dbReference type="PROSITE" id="PS51292"/>
    </source>
</evidence>
<dbReference type="SMART" id="SM00744">
    <property type="entry name" value="RINGv"/>
    <property type="match status" value="1"/>
</dbReference>
<proteinExistence type="predicted"/>
<evidence type="ECO:0000256" key="1">
    <source>
        <dbReference type="ARBA" id="ARBA00022723"/>
    </source>
</evidence>
<protein>
    <recommendedName>
        <fullName evidence="6">RING-CH-type domain-containing protein</fullName>
    </recommendedName>
</protein>
<feature type="region of interest" description="Disordered" evidence="4">
    <location>
        <begin position="307"/>
        <end position="346"/>
    </location>
</feature>
<dbReference type="PROSITE" id="PS51292">
    <property type="entry name" value="ZF_RING_CH"/>
    <property type="match status" value="1"/>
</dbReference>
<dbReference type="Proteomes" id="UP001278766">
    <property type="component" value="Unassembled WGS sequence"/>
</dbReference>
<evidence type="ECO:0000313" key="8">
    <source>
        <dbReference type="Proteomes" id="UP001278766"/>
    </source>
</evidence>
<feature type="transmembrane region" description="Helical" evidence="5">
    <location>
        <begin position="164"/>
        <end position="185"/>
    </location>
</feature>
<gene>
    <name evidence="7" type="ORF">B0H64DRAFT_214601</name>
</gene>
<evidence type="ECO:0000256" key="3">
    <source>
        <dbReference type="ARBA" id="ARBA00022833"/>
    </source>
</evidence>
<feature type="compositionally biased region" description="Polar residues" evidence="4">
    <location>
        <begin position="1"/>
        <end position="16"/>
    </location>
</feature>
<dbReference type="PANTHER" id="PTHR46347:SF1">
    <property type="entry name" value="RING_FYVE_PHD ZINC FINGER SUPERFAMILY PROTEIN"/>
    <property type="match status" value="1"/>
</dbReference>
<dbReference type="RefSeq" id="XP_062656988.1">
    <property type="nucleotide sequence ID" value="XM_062799479.1"/>
</dbReference>